<dbReference type="Pfam" id="PF00227">
    <property type="entry name" value="Proteasome"/>
    <property type="match status" value="1"/>
</dbReference>
<sequence>MFDPTSNPPPFWQNGPAPGAFYNFPNTKSGPSDEFQHSQAPITTATSIVAIKYATGVIIAGDLLGSYGSLARYRNCPRVLQVNENIILGAGGDYGDFQYIKNFIEQKIVQEECLDDGFKLKPKSLYCWLTRVMYSCRSKFDPLWNNLVIGGIQDGEPFLGTVDKLGTAFTDKIICTGYGAHIAVPLLREAMEKNPNMSKDEAKALVEKSMEVLFYRDARSFPKYQVAIIDQNEGSVIEGPLVVKQNWSLAHMISGYN</sequence>
<keyword evidence="1 6" id="KW-0963">Cytoplasm</keyword>
<dbReference type="InterPro" id="IPR029055">
    <property type="entry name" value="Ntn_hydrolases_N"/>
</dbReference>
<evidence type="ECO:0000256" key="5">
    <source>
        <dbReference type="ARBA" id="ARBA00026071"/>
    </source>
</evidence>
<evidence type="ECO:0000256" key="1">
    <source>
        <dbReference type="ARBA" id="ARBA00022490"/>
    </source>
</evidence>
<keyword evidence="2 6" id="KW-0647">Proteasome</keyword>
<dbReference type="PROSITE" id="PS51476">
    <property type="entry name" value="PROTEASOME_BETA_2"/>
    <property type="match status" value="1"/>
</dbReference>
<dbReference type="InterPro" id="IPR001353">
    <property type="entry name" value="Proteasome_sua/b"/>
</dbReference>
<dbReference type="Proteomes" id="UP001154078">
    <property type="component" value="Chromosome 2"/>
</dbReference>
<keyword evidence="3 6" id="KW-0539">Nucleus</keyword>
<comment type="function">
    <text evidence="4">Non-catalytic component of the proteasome, a multicatalytic proteinase complex which is characterized by its ability to cleave peptides with Arg, Phe, Tyr, Leu, and Glu adjacent to the leaving group at neutral or slightly basic pH. The proteasome has an ATP-dependent proteolytic activity.</text>
</comment>
<proteinExistence type="inferred from homology"/>
<dbReference type="SUPFAM" id="SSF56235">
    <property type="entry name" value="N-terminal nucleophile aminohydrolases (Ntn hydrolases)"/>
    <property type="match status" value="1"/>
</dbReference>
<dbReference type="PIRSF" id="PIRSF001213">
    <property type="entry name" value="Psome_endopept_beta"/>
    <property type="match status" value="1"/>
</dbReference>
<evidence type="ECO:0000313" key="8">
    <source>
        <dbReference type="Proteomes" id="UP001154078"/>
    </source>
</evidence>
<dbReference type="GO" id="GO:0051603">
    <property type="term" value="P:proteolysis involved in protein catabolic process"/>
    <property type="evidence" value="ECO:0007669"/>
    <property type="project" value="InterPro"/>
</dbReference>
<dbReference type="Gene3D" id="3.60.20.10">
    <property type="entry name" value="Glutamine Phosphoribosylpyrophosphate, subunit 1, domain 1"/>
    <property type="match status" value="1"/>
</dbReference>
<dbReference type="PANTHER" id="PTHR32194:SF6">
    <property type="entry name" value="PROTEASOME SUBUNIT BETA"/>
    <property type="match status" value="1"/>
</dbReference>
<dbReference type="FunFam" id="3.60.20.10:FF:000014">
    <property type="entry name" value="Proteasome subunit beta type-7"/>
    <property type="match status" value="1"/>
</dbReference>
<dbReference type="PANTHER" id="PTHR32194">
    <property type="entry name" value="METALLOPROTEASE TLDD"/>
    <property type="match status" value="1"/>
</dbReference>
<dbReference type="InterPro" id="IPR016050">
    <property type="entry name" value="Proteasome_bsu_CS"/>
</dbReference>
<dbReference type="GO" id="GO:0005634">
    <property type="term" value="C:nucleus"/>
    <property type="evidence" value="ECO:0007669"/>
    <property type="project" value="UniProtKB-SubCell"/>
</dbReference>
<name>A0A9P0AWU6_BRAAE</name>
<comment type="similarity">
    <text evidence="6">Belongs to the peptidase T1B family.</text>
</comment>
<evidence type="ECO:0000313" key="7">
    <source>
        <dbReference type="EMBL" id="CAH0550616.1"/>
    </source>
</evidence>
<evidence type="ECO:0000256" key="4">
    <source>
        <dbReference type="ARBA" id="ARBA00024953"/>
    </source>
</evidence>
<evidence type="ECO:0000256" key="6">
    <source>
        <dbReference type="PIRNR" id="PIRNR001213"/>
    </source>
</evidence>
<gene>
    <name evidence="7" type="ORF">MELIAE_LOCUS3392</name>
</gene>
<comment type="subcellular location">
    <subcellularLocation>
        <location evidence="6">Cytoplasm</location>
    </subcellularLocation>
    <subcellularLocation>
        <location evidence="6">Nucleus</location>
    </subcellularLocation>
</comment>
<dbReference type="OrthoDB" id="7854943at2759"/>
<organism evidence="7 8">
    <name type="scientific">Brassicogethes aeneus</name>
    <name type="common">Rape pollen beetle</name>
    <name type="synonym">Meligethes aeneus</name>
    <dbReference type="NCBI Taxonomy" id="1431903"/>
    <lineage>
        <taxon>Eukaryota</taxon>
        <taxon>Metazoa</taxon>
        <taxon>Ecdysozoa</taxon>
        <taxon>Arthropoda</taxon>
        <taxon>Hexapoda</taxon>
        <taxon>Insecta</taxon>
        <taxon>Pterygota</taxon>
        <taxon>Neoptera</taxon>
        <taxon>Endopterygota</taxon>
        <taxon>Coleoptera</taxon>
        <taxon>Polyphaga</taxon>
        <taxon>Cucujiformia</taxon>
        <taxon>Nitidulidae</taxon>
        <taxon>Meligethinae</taxon>
        <taxon>Brassicogethes</taxon>
    </lineage>
</organism>
<dbReference type="GO" id="GO:0019774">
    <property type="term" value="C:proteasome core complex, beta-subunit complex"/>
    <property type="evidence" value="ECO:0007669"/>
    <property type="project" value="UniProtKB-UniRule"/>
</dbReference>
<keyword evidence="8" id="KW-1185">Reference proteome</keyword>
<evidence type="ECO:0000256" key="3">
    <source>
        <dbReference type="ARBA" id="ARBA00023242"/>
    </source>
</evidence>
<reference evidence="7" key="1">
    <citation type="submission" date="2021-12" db="EMBL/GenBank/DDBJ databases">
        <authorList>
            <person name="King R."/>
        </authorList>
    </citation>
    <scope>NUCLEOTIDE SEQUENCE</scope>
</reference>
<dbReference type="CDD" id="cd03760">
    <property type="entry name" value="proteasome_beta_type_4"/>
    <property type="match status" value="1"/>
</dbReference>
<evidence type="ECO:0000256" key="2">
    <source>
        <dbReference type="ARBA" id="ARBA00022942"/>
    </source>
</evidence>
<protein>
    <recommendedName>
        <fullName evidence="6">Proteasome subunit beta</fullName>
    </recommendedName>
</protein>
<dbReference type="EMBL" id="OV121133">
    <property type="protein sequence ID" value="CAH0550616.1"/>
    <property type="molecule type" value="Genomic_DNA"/>
</dbReference>
<dbReference type="GO" id="GO:0005737">
    <property type="term" value="C:cytoplasm"/>
    <property type="evidence" value="ECO:0007669"/>
    <property type="project" value="UniProtKB-SubCell"/>
</dbReference>
<dbReference type="InterPro" id="IPR023333">
    <property type="entry name" value="Proteasome_suB-type"/>
</dbReference>
<dbReference type="InterPro" id="IPR016295">
    <property type="entry name" value="Proteasome_beta4"/>
</dbReference>
<dbReference type="PROSITE" id="PS00854">
    <property type="entry name" value="PROTEASOME_BETA_1"/>
    <property type="match status" value="1"/>
</dbReference>
<accession>A0A9P0AWU6</accession>
<comment type="subunit">
    <text evidence="5">The 26S proteasome consists of a 20S proteasome core and two 19S regulatory subunits. The 20S proteasome core is composed of 28 subunits that are arranged in four stacked rings, resulting in a barrel-shaped structure. The two end rings are each formed by seven alpha subunits, and the two central rings are each formed by seven beta subunits. The catalytic chamber with the active sites is on the inside of the barrel.</text>
</comment>
<dbReference type="AlphaFoldDB" id="A0A9P0AWU6"/>